<proteinExistence type="predicted"/>
<accession>A0A6J5M4R4</accession>
<sequence>MARRNGIFLTTADGNSLRISEKQAKHFEASPFHVVKYVNGAIKEVRALTKIERIAKSRKLHYKESLPSGRPYAIRHPDGRQIS</sequence>
<dbReference type="EMBL" id="LR796376">
    <property type="protein sequence ID" value="CAB4140377.1"/>
    <property type="molecule type" value="Genomic_DNA"/>
</dbReference>
<evidence type="ECO:0000313" key="1">
    <source>
        <dbReference type="EMBL" id="CAB4140377.1"/>
    </source>
</evidence>
<gene>
    <name evidence="1" type="ORF">UFOVP398_33</name>
</gene>
<name>A0A6J5M4R4_9CAUD</name>
<organism evidence="1">
    <name type="scientific">uncultured Caudovirales phage</name>
    <dbReference type="NCBI Taxonomy" id="2100421"/>
    <lineage>
        <taxon>Viruses</taxon>
        <taxon>Duplodnaviria</taxon>
        <taxon>Heunggongvirae</taxon>
        <taxon>Uroviricota</taxon>
        <taxon>Caudoviricetes</taxon>
        <taxon>Peduoviridae</taxon>
        <taxon>Maltschvirus</taxon>
        <taxon>Maltschvirus maltsch</taxon>
    </lineage>
</organism>
<reference evidence="1" key="1">
    <citation type="submission" date="2020-04" db="EMBL/GenBank/DDBJ databases">
        <authorList>
            <person name="Chiriac C."/>
            <person name="Salcher M."/>
            <person name="Ghai R."/>
            <person name="Kavagutti S V."/>
        </authorList>
    </citation>
    <scope>NUCLEOTIDE SEQUENCE</scope>
</reference>
<protein>
    <submittedName>
        <fullName evidence="1">Uncharacterized protein</fullName>
    </submittedName>
</protein>